<organism evidence="9 10">
    <name type="scientific">Streptomyces sp. 900129855</name>
    <dbReference type="NCBI Taxonomy" id="3155129"/>
    <lineage>
        <taxon>Bacteria</taxon>
        <taxon>Bacillati</taxon>
        <taxon>Actinomycetota</taxon>
        <taxon>Actinomycetes</taxon>
        <taxon>Kitasatosporales</taxon>
        <taxon>Streptomycetaceae</taxon>
        <taxon>Streptomyces</taxon>
    </lineage>
</organism>
<name>A0ABV2ZH71_9ACTN</name>
<accession>A0ABV2ZH71</accession>
<keyword evidence="4 5" id="KW-0274">FAD</keyword>
<dbReference type="SUPFAM" id="SSF47203">
    <property type="entry name" value="Acyl-CoA dehydrogenase C-terminal domain-like"/>
    <property type="match status" value="1"/>
</dbReference>
<dbReference type="InterPro" id="IPR036250">
    <property type="entry name" value="AcylCo_DH-like_C"/>
</dbReference>
<evidence type="ECO:0000259" key="6">
    <source>
        <dbReference type="Pfam" id="PF00441"/>
    </source>
</evidence>
<evidence type="ECO:0000256" key="4">
    <source>
        <dbReference type="ARBA" id="ARBA00022827"/>
    </source>
</evidence>
<dbReference type="PROSITE" id="PS00073">
    <property type="entry name" value="ACYL_COA_DH_2"/>
    <property type="match status" value="1"/>
</dbReference>
<dbReference type="Pfam" id="PF02771">
    <property type="entry name" value="Acyl-CoA_dh_N"/>
    <property type="match status" value="1"/>
</dbReference>
<evidence type="ECO:0000256" key="1">
    <source>
        <dbReference type="ARBA" id="ARBA00001974"/>
    </source>
</evidence>
<dbReference type="Gene3D" id="1.10.540.10">
    <property type="entry name" value="Acyl-CoA dehydrogenase/oxidase, N-terminal domain"/>
    <property type="match status" value="1"/>
</dbReference>
<dbReference type="Gene3D" id="1.20.140.10">
    <property type="entry name" value="Butyryl-CoA Dehydrogenase, subunit A, domain 3"/>
    <property type="match status" value="1"/>
</dbReference>
<dbReference type="EMBL" id="JBEZVE010000007">
    <property type="protein sequence ID" value="MEU3781898.1"/>
    <property type="molecule type" value="Genomic_DNA"/>
</dbReference>
<feature type="domain" description="Acyl-CoA dehydrogenase/oxidase C-terminal" evidence="6">
    <location>
        <begin position="235"/>
        <end position="380"/>
    </location>
</feature>
<evidence type="ECO:0000259" key="8">
    <source>
        <dbReference type="Pfam" id="PF02771"/>
    </source>
</evidence>
<dbReference type="PIRSF" id="PIRSF016578">
    <property type="entry name" value="HsaA"/>
    <property type="match status" value="1"/>
</dbReference>
<sequence>MRRDVFTADHEAFRELVRDVVAKEVVPHYAEWEKAGRLPRSFFERLGSLGLLGMAVPEEYGGGGQPDYRYNVVLQEEAARALVTLGTVRTQLDVVLPYFLTYADDEQRRRWFPGLASGALLTAIAMTEPGTGSDLAGIRTTAVRDGDCYVLSGAKTFITGGLLADLVIVVARTSADPDDRRAGLTLLVVEDGMTGFTRGRMLDKMGIKTQDTVELAFDEVRVPTANRLGEEGRAFAYLGHNLPQERMTVAVGSVAQARAALDTTIAYVKERRVFGTPVASFQNTKFELAAVAAEIEAAQAVLDRAVLELAEGRLSGADAAKVKLFCTEMQARAVDRCLQLFGGYGYMVEYPISRLYADARITRIYAGTSEVMKVIIAKSLGL</sequence>
<evidence type="ECO:0000259" key="7">
    <source>
        <dbReference type="Pfam" id="PF02770"/>
    </source>
</evidence>
<gene>
    <name evidence="9" type="ORF">AB0E89_15150</name>
</gene>
<dbReference type="InterPro" id="IPR006091">
    <property type="entry name" value="Acyl-CoA_Oxase/DH_mid-dom"/>
</dbReference>
<dbReference type="InterPro" id="IPR046373">
    <property type="entry name" value="Acyl-CoA_Oxase/DH_mid-dom_sf"/>
</dbReference>
<feature type="domain" description="Acyl-CoA oxidase/dehydrogenase middle" evidence="7">
    <location>
        <begin position="123"/>
        <end position="220"/>
    </location>
</feature>
<dbReference type="PANTHER" id="PTHR43884">
    <property type="entry name" value="ACYL-COA DEHYDROGENASE"/>
    <property type="match status" value="1"/>
</dbReference>
<dbReference type="InterPro" id="IPR037069">
    <property type="entry name" value="AcylCoA_DH/ox_N_sf"/>
</dbReference>
<evidence type="ECO:0000313" key="10">
    <source>
        <dbReference type="Proteomes" id="UP001550739"/>
    </source>
</evidence>
<keyword evidence="5" id="KW-0560">Oxidoreductase</keyword>
<reference evidence="9 10" key="1">
    <citation type="submission" date="2024-06" db="EMBL/GenBank/DDBJ databases">
        <title>The Natural Products Discovery Center: Release of the First 8490 Sequenced Strains for Exploring Actinobacteria Biosynthetic Diversity.</title>
        <authorList>
            <person name="Kalkreuter E."/>
            <person name="Kautsar S.A."/>
            <person name="Yang D."/>
            <person name="Bader C.D."/>
            <person name="Teijaro C.N."/>
            <person name="Fluegel L."/>
            <person name="Davis C.M."/>
            <person name="Simpson J.R."/>
            <person name="Lauterbach L."/>
            <person name="Steele A.D."/>
            <person name="Gui C."/>
            <person name="Meng S."/>
            <person name="Li G."/>
            <person name="Viehrig K."/>
            <person name="Ye F."/>
            <person name="Su P."/>
            <person name="Kiefer A.F."/>
            <person name="Nichols A."/>
            <person name="Cepeda A.J."/>
            <person name="Yan W."/>
            <person name="Fan B."/>
            <person name="Jiang Y."/>
            <person name="Adhikari A."/>
            <person name="Zheng C.-J."/>
            <person name="Schuster L."/>
            <person name="Cowan T.M."/>
            <person name="Smanski M.J."/>
            <person name="Chevrette M.G."/>
            <person name="De Carvalho L.P.S."/>
            <person name="Shen B."/>
        </authorList>
    </citation>
    <scope>NUCLEOTIDE SEQUENCE [LARGE SCALE GENOMIC DNA]</scope>
    <source>
        <strain evidence="9 10">NPDC033843</strain>
    </source>
</reference>
<dbReference type="Proteomes" id="UP001550739">
    <property type="component" value="Unassembled WGS sequence"/>
</dbReference>
<comment type="similarity">
    <text evidence="2 5">Belongs to the acyl-CoA dehydrogenase family.</text>
</comment>
<comment type="caution">
    <text evidence="9">The sequence shown here is derived from an EMBL/GenBank/DDBJ whole genome shotgun (WGS) entry which is preliminary data.</text>
</comment>
<dbReference type="PANTHER" id="PTHR43884:SF12">
    <property type="entry name" value="ISOVALERYL-COA DEHYDROGENASE, MITOCHONDRIAL-RELATED"/>
    <property type="match status" value="1"/>
</dbReference>
<dbReference type="RefSeq" id="WP_361702591.1">
    <property type="nucleotide sequence ID" value="NZ_JBEZVE010000007.1"/>
</dbReference>
<evidence type="ECO:0000256" key="2">
    <source>
        <dbReference type="ARBA" id="ARBA00009347"/>
    </source>
</evidence>
<protein>
    <submittedName>
        <fullName evidence="9">Acyl-CoA dehydrogenase family protein</fullName>
    </submittedName>
</protein>
<dbReference type="Pfam" id="PF02770">
    <property type="entry name" value="Acyl-CoA_dh_M"/>
    <property type="match status" value="1"/>
</dbReference>
<evidence type="ECO:0000256" key="3">
    <source>
        <dbReference type="ARBA" id="ARBA00022630"/>
    </source>
</evidence>
<dbReference type="InterPro" id="IPR013786">
    <property type="entry name" value="AcylCoA_DH/ox_N"/>
</dbReference>
<proteinExistence type="inferred from homology"/>
<dbReference type="Pfam" id="PF00441">
    <property type="entry name" value="Acyl-CoA_dh_1"/>
    <property type="match status" value="1"/>
</dbReference>
<dbReference type="SUPFAM" id="SSF56645">
    <property type="entry name" value="Acyl-CoA dehydrogenase NM domain-like"/>
    <property type="match status" value="1"/>
</dbReference>
<dbReference type="InterPro" id="IPR009100">
    <property type="entry name" value="AcylCoA_DH/oxidase_NM_dom_sf"/>
</dbReference>
<dbReference type="InterPro" id="IPR009075">
    <property type="entry name" value="AcylCo_DH/oxidase_C"/>
</dbReference>
<feature type="domain" description="Acyl-CoA dehydrogenase/oxidase N-terminal" evidence="8">
    <location>
        <begin position="7"/>
        <end position="118"/>
    </location>
</feature>
<dbReference type="Gene3D" id="2.40.110.10">
    <property type="entry name" value="Butyryl-CoA Dehydrogenase, subunit A, domain 2"/>
    <property type="match status" value="1"/>
</dbReference>
<keyword evidence="3 5" id="KW-0285">Flavoprotein</keyword>
<evidence type="ECO:0000256" key="5">
    <source>
        <dbReference type="RuleBase" id="RU362125"/>
    </source>
</evidence>
<comment type="cofactor">
    <cofactor evidence="1 5">
        <name>FAD</name>
        <dbReference type="ChEBI" id="CHEBI:57692"/>
    </cofactor>
</comment>
<keyword evidence="10" id="KW-1185">Reference proteome</keyword>
<dbReference type="InterPro" id="IPR006089">
    <property type="entry name" value="Acyl-CoA_DH_CS"/>
</dbReference>
<evidence type="ECO:0000313" key="9">
    <source>
        <dbReference type="EMBL" id="MEU3781898.1"/>
    </source>
</evidence>